<evidence type="ECO:0000259" key="1">
    <source>
        <dbReference type="SMART" id="SM00642"/>
    </source>
</evidence>
<evidence type="ECO:0000313" key="2">
    <source>
        <dbReference type="EMBL" id="ETK06864.1"/>
    </source>
</evidence>
<dbReference type="SUPFAM" id="SSF51011">
    <property type="entry name" value="Glycosyl hydrolase domain"/>
    <property type="match status" value="1"/>
</dbReference>
<dbReference type="PATRIC" id="fig|1411022.3.peg.1118"/>
<dbReference type="PANTHER" id="PTHR10357">
    <property type="entry name" value="ALPHA-AMYLASE FAMILY MEMBER"/>
    <property type="match status" value="1"/>
</dbReference>
<feature type="domain" description="Glycosyl hydrolase family 13 catalytic" evidence="1">
    <location>
        <begin position="29"/>
        <end position="439"/>
    </location>
</feature>
<name>W2CHZ1_9BACT</name>
<dbReference type="AlphaFoldDB" id="W2CHZ1"/>
<reference evidence="2 3" key="1">
    <citation type="submission" date="2013-11" db="EMBL/GenBank/DDBJ databases">
        <title>Single cell genomics of uncultured Tannerella BU063 (oral taxon 286).</title>
        <authorList>
            <person name="Beall C.J."/>
            <person name="Campbell A.G."/>
            <person name="Griffen A.L."/>
            <person name="Podar M."/>
            <person name="Leys E.J."/>
        </authorList>
    </citation>
    <scope>NUCLEOTIDE SEQUENCE [LARGE SCALE GENOMIC DNA]</scope>
    <source>
        <strain evidence="2">Cell 1/3</strain>
    </source>
</reference>
<dbReference type="SMART" id="SM00642">
    <property type="entry name" value="Aamy"/>
    <property type="match status" value="1"/>
</dbReference>
<dbReference type="InterPro" id="IPR006047">
    <property type="entry name" value="GH13_cat_dom"/>
</dbReference>
<dbReference type="CDD" id="cd11349">
    <property type="entry name" value="AmyAc_3"/>
    <property type="match status" value="1"/>
</dbReference>
<evidence type="ECO:0000313" key="3">
    <source>
        <dbReference type="Proteomes" id="UP000034982"/>
    </source>
</evidence>
<dbReference type="Gene3D" id="2.60.40.1180">
    <property type="entry name" value="Golgi alpha-mannosidase II"/>
    <property type="match status" value="1"/>
</dbReference>
<dbReference type="InterPro" id="IPR013780">
    <property type="entry name" value="Glyco_hydro_b"/>
</dbReference>
<organism evidence="2 3">
    <name type="scientific">Tannerella sp. oral taxon BU063 isolate Cell 1/3</name>
    <dbReference type="NCBI Taxonomy" id="1411022"/>
    <lineage>
        <taxon>Bacteria</taxon>
        <taxon>Pseudomonadati</taxon>
        <taxon>Bacteroidota</taxon>
        <taxon>Bacteroidia</taxon>
        <taxon>Bacteroidales</taxon>
        <taxon>Tannerellaceae</taxon>
        <taxon>Tannerella</taxon>
    </lineage>
</organism>
<comment type="caution">
    <text evidence="2">The sequence shown here is derived from an EMBL/GenBank/DDBJ whole genome shotgun (WGS) entry which is preliminary data.</text>
</comment>
<sequence length="585" mass="66078">MHPEKKLSVTPLHPSLTMNKNSKKPIIYQVLPRIFGNMQRPAKEYGNIEENGCGKMADFTPEALDAIRQLGATHVWYTGILEHATRTDYSAYGIPKDHNAVVKGKAGSPYAVKDYYDVAPDLAVSVPDRMAEFEALVERTHEAGLKVLIDFVPNHVARQYHSDAKDPLEPDLGQNDDTSRAFARDNNFYYLPGQALAFHFGAKQEDFEYSEFPAKVTGNDCFSATPGRNDWYETVKLNYGVDLQGGGTKYFYPVPDTWHKMLAILRFWIARGVDGFRCDMAEMVPVEFWQWVIPRVKSWKQVIFIAEVYQPALYRDYIRTGGFDYLYDKVGLYDTLRSVVCGHAPASRITECWQAVDDIRPHMLSFLENHDEQRIASDFFAGRAEAGIPAMIVAATIGTGPVMVYFGQELGERGMDEEGFSGRDGRTSIFDYWSLDTLRRRCHGGRYDEALLTDAERSLLHQYTAILRLSREEKALAEGTFFDLMYVNPASDSFDPARQYAYLRKADEVVVLVAVNFADTPRRVRIRIPEDAFRAMSIPDNTPARLTDLLTGTVAIGTLTHACAYEVELPPCSGRLLKFDYSGLS</sequence>
<dbReference type="EMBL" id="AYYE01001123">
    <property type="protein sequence ID" value="ETK06864.1"/>
    <property type="molecule type" value="Genomic_DNA"/>
</dbReference>
<proteinExistence type="predicted"/>
<dbReference type="Proteomes" id="UP000034982">
    <property type="component" value="Unassembled WGS sequence"/>
</dbReference>
<dbReference type="GO" id="GO:0009313">
    <property type="term" value="P:oligosaccharide catabolic process"/>
    <property type="evidence" value="ECO:0007669"/>
    <property type="project" value="TreeGrafter"/>
</dbReference>
<dbReference type="Pfam" id="PF00128">
    <property type="entry name" value="Alpha-amylase"/>
    <property type="match status" value="1"/>
</dbReference>
<dbReference type="Gene3D" id="3.20.20.80">
    <property type="entry name" value="Glycosidases"/>
    <property type="match status" value="2"/>
</dbReference>
<dbReference type="GO" id="GO:0004556">
    <property type="term" value="F:alpha-amylase activity"/>
    <property type="evidence" value="ECO:0007669"/>
    <property type="project" value="TreeGrafter"/>
</dbReference>
<dbReference type="InterPro" id="IPR017853">
    <property type="entry name" value="GH"/>
</dbReference>
<dbReference type="SUPFAM" id="SSF51445">
    <property type="entry name" value="(Trans)glycosidases"/>
    <property type="match status" value="1"/>
</dbReference>
<protein>
    <submittedName>
        <fullName evidence="2">Alpha-amylase</fullName>
    </submittedName>
</protein>
<gene>
    <name evidence="2" type="ORF">T230_10010</name>
</gene>
<accession>W2CHZ1</accession>
<dbReference type="PANTHER" id="PTHR10357:SF205">
    <property type="entry name" value="O-GLYCOSYL HYDROLASE FAMILY 13"/>
    <property type="match status" value="1"/>
</dbReference>